<keyword evidence="1" id="KW-1133">Transmembrane helix</keyword>
<proteinExistence type="predicted"/>
<sequence length="217" mass="24387">MDKKDNSTSIANADGCWKKSSRLSGVFSCQKTCKREQGWFRMKRRLILLGFVVLMSVFSAYAIASTVDVNVPKWGITDETVKLNKGGTGEIMPPLNRNPQPVYPGNHDLPGERSFDINKKINREKLQAEQAQIKMIELMTYQEFLDKLGNGFFVTSLSPQRLVWVVQIYYPNGIDVGNGPLKPGIEIKDTVIDNAQRTKIYDAETGQLISVQDVSLK</sequence>
<name>A0A1Z5HST0_9FIRM</name>
<dbReference type="AlphaFoldDB" id="A0A1Z5HST0"/>
<keyword evidence="3" id="KW-1185">Reference proteome</keyword>
<dbReference type="Proteomes" id="UP000197032">
    <property type="component" value="Unassembled WGS sequence"/>
</dbReference>
<dbReference type="EMBL" id="BDGJ01000087">
    <property type="protein sequence ID" value="GAW92574.1"/>
    <property type="molecule type" value="Genomic_DNA"/>
</dbReference>
<accession>A0A1Z5HST0</accession>
<evidence type="ECO:0000313" key="2">
    <source>
        <dbReference type="EMBL" id="GAW92574.1"/>
    </source>
</evidence>
<comment type="caution">
    <text evidence="2">The sequence shown here is derived from an EMBL/GenBank/DDBJ whole genome shotgun (WGS) entry which is preliminary data.</text>
</comment>
<gene>
    <name evidence="2" type="ORF">KKC1_17260</name>
</gene>
<organism evidence="2 3">
    <name type="scientific">Calderihabitans maritimus</name>
    <dbReference type="NCBI Taxonomy" id="1246530"/>
    <lineage>
        <taxon>Bacteria</taxon>
        <taxon>Bacillati</taxon>
        <taxon>Bacillota</taxon>
        <taxon>Clostridia</taxon>
        <taxon>Neomoorellales</taxon>
        <taxon>Calderihabitantaceae</taxon>
        <taxon>Calderihabitans</taxon>
    </lineage>
</organism>
<dbReference type="OrthoDB" id="2112688at2"/>
<dbReference type="RefSeq" id="WP_088553891.1">
    <property type="nucleotide sequence ID" value="NZ_BDGJ01000087.1"/>
</dbReference>
<keyword evidence="1" id="KW-0472">Membrane</keyword>
<reference evidence="3" key="1">
    <citation type="journal article" date="2017" name="Appl. Environ. Microbiol.">
        <title>Genomic analysis of Calderihabitans maritimus KKC1, a thermophilic hydrogenogenic carboxydotrophic bacterium isolated from marine sediment.</title>
        <authorList>
            <person name="Omae K."/>
            <person name="Yoneda Y."/>
            <person name="Fukuyama Y."/>
            <person name="Yoshida T."/>
            <person name="Sako Y."/>
        </authorList>
    </citation>
    <scope>NUCLEOTIDE SEQUENCE [LARGE SCALE GENOMIC DNA]</scope>
    <source>
        <strain evidence="3">KKC1</strain>
    </source>
</reference>
<protein>
    <submittedName>
        <fullName evidence="2">Uncharacterized protein</fullName>
    </submittedName>
</protein>
<evidence type="ECO:0000256" key="1">
    <source>
        <dbReference type="SAM" id="Phobius"/>
    </source>
</evidence>
<evidence type="ECO:0000313" key="3">
    <source>
        <dbReference type="Proteomes" id="UP000197032"/>
    </source>
</evidence>
<keyword evidence="1" id="KW-0812">Transmembrane</keyword>
<feature type="transmembrane region" description="Helical" evidence="1">
    <location>
        <begin position="46"/>
        <end position="64"/>
    </location>
</feature>